<name>A0A5K3FXC2_MESCO</name>
<protein>
    <submittedName>
        <fullName evidence="1">Secreted protein</fullName>
    </submittedName>
</protein>
<dbReference type="AlphaFoldDB" id="A0A5K3FXC2"/>
<proteinExistence type="predicted"/>
<organism evidence="1">
    <name type="scientific">Mesocestoides corti</name>
    <name type="common">Flatworm</name>
    <dbReference type="NCBI Taxonomy" id="53468"/>
    <lineage>
        <taxon>Eukaryota</taxon>
        <taxon>Metazoa</taxon>
        <taxon>Spiralia</taxon>
        <taxon>Lophotrochozoa</taxon>
        <taxon>Platyhelminthes</taxon>
        <taxon>Cestoda</taxon>
        <taxon>Eucestoda</taxon>
        <taxon>Cyclophyllidea</taxon>
        <taxon>Mesocestoididae</taxon>
        <taxon>Mesocestoides</taxon>
    </lineage>
</organism>
<dbReference type="WBParaSite" id="MCU_011467-RA">
    <property type="protein sequence ID" value="MCU_011467-RA"/>
    <property type="gene ID" value="MCU_011467"/>
</dbReference>
<reference evidence="1" key="1">
    <citation type="submission" date="2019-11" db="UniProtKB">
        <authorList>
            <consortium name="WormBaseParasite"/>
        </authorList>
    </citation>
    <scope>IDENTIFICATION</scope>
</reference>
<evidence type="ECO:0000313" key="1">
    <source>
        <dbReference type="WBParaSite" id="MCU_011467-RA"/>
    </source>
</evidence>
<accession>A0A5K3FXC2</accession>
<sequence>MGLGWVVGVTEGVPGQVRHLTCRQHRGCVSGRVTIVRAVGIIYISIASPTLLKSKHYSCNARQFFTISLCLMTRKE</sequence>